<dbReference type="RefSeq" id="XP_020434760.1">
    <property type="nucleotide sequence ID" value="XM_020575240.1"/>
</dbReference>
<name>D3B7A0_HETP5</name>
<proteinExistence type="predicted"/>
<protein>
    <submittedName>
        <fullName evidence="1">Uncharacterized protein</fullName>
    </submittedName>
</protein>
<sequence>MTLIASITKLGSSVQANQTTMKNEIMLNNSNNTLTGQTSNSNQSLVDLNILATVLGILGIKVNATVL</sequence>
<comment type="caution">
    <text evidence="1">The sequence shown here is derived from an EMBL/GenBank/DDBJ whole genome shotgun (WGS) entry which is preliminary data.</text>
</comment>
<gene>
    <name evidence="1" type="ORF">PPL_04336</name>
</gene>
<dbReference type="FunCoup" id="D3B7A0">
    <property type="interactions" value="906"/>
</dbReference>
<dbReference type="InParanoid" id="D3B7A0"/>
<organism evidence="1 2">
    <name type="scientific">Heterostelium pallidum (strain ATCC 26659 / Pp 5 / PN500)</name>
    <name type="common">Cellular slime mold</name>
    <name type="synonym">Polysphondylium pallidum</name>
    <dbReference type="NCBI Taxonomy" id="670386"/>
    <lineage>
        <taxon>Eukaryota</taxon>
        <taxon>Amoebozoa</taxon>
        <taxon>Evosea</taxon>
        <taxon>Eumycetozoa</taxon>
        <taxon>Dictyostelia</taxon>
        <taxon>Acytosteliales</taxon>
        <taxon>Acytosteliaceae</taxon>
        <taxon>Heterostelium</taxon>
    </lineage>
</organism>
<evidence type="ECO:0000313" key="2">
    <source>
        <dbReference type="Proteomes" id="UP000001396"/>
    </source>
</evidence>
<accession>D3B7A0</accession>
<dbReference type="EMBL" id="ADBJ01000018">
    <property type="protein sequence ID" value="EFA82643.1"/>
    <property type="molecule type" value="Genomic_DNA"/>
</dbReference>
<dbReference type="AlphaFoldDB" id="D3B7A0"/>
<dbReference type="GeneID" id="31359823"/>
<reference evidence="1 2" key="1">
    <citation type="journal article" date="2011" name="Genome Res.">
        <title>Phylogeny-wide analysis of social amoeba genomes highlights ancient origins for complex intercellular communication.</title>
        <authorList>
            <person name="Heidel A.J."/>
            <person name="Lawal H.M."/>
            <person name="Felder M."/>
            <person name="Schilde C."/>
            <person name="Helps N.R."/>
            <person name="Tunggal B."/>
            <person name="Rivero F."/>
            <person name="John U."/>
            <person name="Schleicher M."/>
            <person name="Eichinger L."/>
            <person name="Platzer M."/>
            <person name="Noegel A.A."/>
            <person name="Schaap P."/>
            <person name="Gloeckner G."/>
        </authorList>
    </citation>
    <scope>NUCLEOTIDE SEQUENCE [LARGE SCALE GENOMIC DNA]</scope>
    <source>
        <strain evidence="2">ATCC 26659 / Pp 5 / PN500</strain>
    </source>
</reference>
<keyword evidence="2" id="KW-1185">Reference proteome</keyword>
<dbReference type="Proteomes" id="UP000001396">
    <property type="component" value="Unassembled WGS sequence"/>
</dbReference>
<evidence type="ECO:0000313" key="1">
    <source>
        <dbReference type="EMBL" id="EFA82643.1"/>
    </source>
</evidence>